<dbReference type="GO" id="GO:0060333">
    <property type="term" value="P:type II interferon-mediated signaling pathway"/>
    <property type="evidence" value="ECO:0007669"/>
    <property type="project" value="Ensembl"/>
</dbReference>
<dbReference type="GeneTree" id="ENSGT00390000007831"/>
<evidence type="ECO:0000256" key="4">
    <source>
        <dbReference type="ARBA" id="ARBA00022514"/>
    </source>
</evidence>
<dbReference type="GO" id="GO:0051044">
    <property type="term" value="P:positive regulation of membrane protein ectodomain proteolysis"/>
    <property type="evidence" value="ECO:0007669"/>
    <property type="project" value="Ensembl"/>
</dbReference>
<dbReference type="GO" id="GO:0060552">
    <property type="term" value="P:positive regulation of fructose 1,6-bisphosphate metabolic process"/>
    <property type="evidence" value="ECO:0007669"/>
    <property type="project" value="Ensembl"/>
</dbReference>
<evidence type="ECO:0000256" key="8">
    <source>
        <dbReference type="ARBA" id="ARBA00023180"/>
    </source>
</evidence>
<dbReference type="GO" id="GO:0048143">
    <property type="term" value="P:astrocyte activation"/>
    <property type="evidence" value="ECO:0007669"/>
    <property type="project" value="Ensembl"/>
</dbReference>
<dbReference type="GO" id="GO:0050769">
    <property type="term" value="P:positive regulation of neurogenesis"/>
    <property type="evidence" value="ECO:0007669"/>
    <property type="project" value="Ensembl"/>
</dbReference>
<evidence type="ECO:0000313" key="10">
    <source>
        <dbReference type="Ensembl" id="ENSOCUP00000039594.1"/>
    </source>
</evidence>
<keyword evidence="11" id="KW-1185">Reference proteome</keyword>
<protein>
    <recommendedName>
        <fullName evidence="3">Interferon gamma</fullName>
    </recommendedName>
</protein>
<dbReference type="GO" id="GO:0045429">
    <property type="term" value="P:positive regulation of nitric oxide biosynthetic process"/>
    <property type="evidence" value="ECO:0007669"/>
    <property type="project" value="Ensembl"/>
</dbReference>
<dbReference type="InterPro" id="IPR002069">
    <property type="entry name" value="Interferon_gamma"/>
</dbReference>
<dbReference type="FunFam" id="1.20.1250.10:FF:000007">
    <property type="entry name" value="Interferon gamma"/>
    <property type="match status" value="1"/>
</dbReference>
<keyword evidence="9" id="KW-0732">Signal</keyword>
<proteinExistence type="inferred from homology"/>
<dbReference type="GO" id="GO:0050729">
    <property type="term" value="P:positive regulation of inflammatory response"/>
    <property type="evidence" value="ECO:0007669"/>
    <property type="project" value="Ensembl"/>
</dbReference>
<evidence type="ECO:0000256" key="1">
    <source>
        <dbReference type="ARBA" id="ARBA00004613"/>
    </source>
</evidence>
<dbReference type="GO" id="GO:0010508">
    <property type="term" value="P:positive regulation of autophagy"/>
    <property type="evidence" value="ECO:0007669"/>
    <property type="project" value="Ensembl"/>
</dbReference>
<dbReference type="GO" id="GO:0032834">
    <property type="term" value="P:positive regulation of CD4-positive, CD25-positive, alpha-beta regulatory T cell differentiation involved in immune response"/>
    <property type="evidence" value="ECO:0007669"/>
    <property type="project" value="Ensembl"/>
</dbReference>
<dbReference type="GO" id="GO:0032747">
    <property type="term" value="P:positive regulation of interleukin-23 production"/>
    <property type="evidence" value="ECO:0007669"/>
    <property type="project" value="Ensembl"/>
</dbReference>
<dbReference type="Bgee" id="ENSOCUG00000024937">
    <property type="expression patterns" value="Expressed in blood and 2 other cell types or tissues"/>
</dbReference>
<dbReference type="GO" id="GO:0048662">
    <property type="term" value="P:negative regulation of smooth muscle cell proliferation"/>
    <property type="evidence" value="ECO:0007669"/>
    <property type="project" value="Ensembl"/>
</dbReference>
<evidence type="ECO:0000256" key="2">
    <source>
        <dbReference type="ARBA" id="ARBA00007566"/>
    </source>
</evidence>
<comment type="similarity">
    <text evidence="2">Belongs to the type II (or gamma) interferon family.</text>
</comment>
<dbReference type="GO" id="GO:0030225">
    <property type="term" value="P:macrophage differentiation"/>
    <property type="evidence" value="ECO:0007669"/>
    <property type="project" value="Ensembl"/>
</dbReference>
<gene>
    <name evidence="10" type="primary">IFNG</name>
</gene>
<dbReference type="GO" id="GO:1902004">
    <property type="term" value="P:positive regulation of amyloid-beta formation"/>
    <property type="evidence" value="ECO:0007669"/>
    <property type="project" value="Ensembl"/>
</dbReference>
<dbReference type="GO" id="GO:0031334">
    <property type="term" value="P:positive regulation of protein-containing complex assembly"/>
    <property type="evidence" value="ECO:0007669"/>
    <property type="project" value="Ensembl"/>
</dbReference>
<dbReference type="GO" id="GO:0002281">
    <property type="term" value="P:macrophage activation involved in immune response"/>
    <property type="evidence" value="ECO:0007669"/>
    <property type="project" value="Ensembl"/>
</dbReference>
<dbReference type="GO" id="GO:0010634">
    <property type="term" value="P:positive regulation of epithelial cell migration"/>
    <property type="evidence" value="ECO:0007669"/>
    <property type="project" value="Ensembl"/>
</dbReference>
<dbReference type="GO" id="GO:0005125">
    <property type="term" value="F:cytokine activity"/>
    <property type="evidence" value="ECO:0007669"/>
    <property type="project" value="UniProtKB-KW"/>
</dbReference>
<dbReference type="GO" id="GO:0034393">
    <property type="term" value="P:positive regulation of smooth muscle cell apoptotic process"/>
    <property type="evidence" value="ECO:0007669"/>
    <property type="project" value="Ensembl"/>
</dbReference>
<dbReference type="GO" id="GO:0045672">
    <property type="term" value="P:positive regulation of osteoclast differentiation"/>
    <property type="evidence" value="ECO:0007669"/>
    <property type="project" value="Ensembl"/>
</dbReference>
<dbReference type="GO" id="GO:0005615">
    <property type="term" value="C:extracellular space"/>
    <property type="evidence" value="ECO:0007669"/>
    <property type="project" value="UniProtKB-KW"/>
</dbReference>
<dbReference type="GO" id="GO:0002726">
    <property type="term" value="P:positive regulation of T cell cytokine production"/>
    <property type="evidence" value="ECO:0007669"/>
    <property type="project" value="Ensembl"/>
</dbReference>
<evidence type="ECO:0000256" key="9">
    <source>
        <dbReference type="SAM" id="SignalP"/>
    </source>
</evidence>
<dbReference type="GO" id="GO:0097191">
    <property type="term" value="P:extrinsic apoptotic signaling pathway"/>
    <property type="evidence" value="ECO:0007669"/>
    <property type="project" value="Ensembl"/>
</dbReference>
<dbReference type="GO" id="GO:0045892">
    <property type="term" value="P:negative regulation of DNA-templated transcription"/>
    <property type="evidence" value="ECO:0007669"/>
    <property type="project" value="Ensembl"/>
</dbReference>
<dbReference type="AlphaFoldDB" id="A0A5F9D2J7"/>
<dbReference type="Gene3D" id="1.20.1250.10">
    <property type="match status" value="2"/>
</dbReference>
<evidence type="ECO:0000313" key="11">
    <source>
        <dbReference type="Proteomes" id="UP000001811"/>
    </source>
</evidence>
<dbReference type="GO" id="GO:0050796">
    <property type="term" value="P:regulation of insulin secretion"/>
    <property type="evidence" value="ECO:0007669"/>
    <property type="project" value="Ensembl"/>
</dbReference>
<keyword evidence="5" id="KW-0964">Secreted</keyword>
<dbReference type="GO" id="GO:0032722">
    <property type="term" value="P:positive regulation of chemokine production"/>
    <property type="evidence" value="ECO:0007669"/>
    <property type="project" value="Ensembl"/>
</dbReference>
<evidence type="ECO:0000256" key="3">
    <source>
        <dbReference type="ARBA" id="ARBA00016945"/>
    </source>
</evidence>
<dbReference type="GO" id="GO:0038110">
    <property type="term" value="P:interleukin-2-mediated signaling pathway"/>
    <property type="evidence" value="ECO:0007669"/>
    <property type="project" value="Ensembl"/>
</dbReference>
<dbReference type="GO" id="GO:0006959">
    <property type="term" value="P:humoral immune response"/>
    <property type="evidence" value="ECO:0007669"/>
    <property type="project" value="TreeGrafter"/>
</dbReference>
<dbReference type="GO" id="GO:0007259">
    <property type="term" value="P:cell surface receptor signaling pathway via JAK-STAT"/>
    <property type="evidence" value="ECO:0007669"/>
    <property type="project" value="Ensembl"/>
</dbReference>
<dbReference type="GO" id="GO:0042307">
    <property type="term" value="P:positive regulation of protein import into nucleus"/>
    <property type="evidence" value="ECO:0007669"/>
    <property type="project" value="Ensembl"/>
</dbReference>
<reference evidence="10 11" key="1">
    <citation type="journal article" date="2011" name="Nature">
        <title>A high-resolution map of human evolutionary constraint using 29 mammals.</title>
        <authorList>
            <person name="Lindblad-Toh K."/>
            <person name="Garber M."/>
            <person name="Zuk O."/>
            <person name="Lin M.F."/>
            <person name="Parker B.J."/>
            <person name="Washietl S."/>
            <person name="Kheradpour P."/>
            <person name="Ernst J."/>
            <person name="Jordan G."/>
            <person name="Mauceli E."/>
            <person name="Ward L.D."/>
            <person name="Lowe C.B."/>
            <person name="Holloway A.K."/>
            <person name="Clamp M."/>
            <person name="Gnerre S."/>
            <person name="Alfoldi J."/>
            <person name="Beal K."/>
            <person name="Chang J."/>
            <person name="Clawson H."/>
            <person name="Cuff J."/>
            <person name="Di Palma F."/>
            <person name="Fitzgerald S."/>
            <person name="Flicek P."/>
            <person name="Guttman M."/>
            <person name="Hubisz M.J."/>
            <person name="Jaffe D.B."/>
            <person name="Jungreis I."/>
            <person name="Kent W.J."/>
            <person name="Kostka D."/>
            <person name="Lara M."/>
            <person name="Martins A.L."/>
            <person name="Massingham T."/>
            <person name="Moltke I."/>
            <person name="Raney B.J."/>
            <person name="Rasmussen M.D."/>
            <person name="Robinson J."/>
            <person name="Stark A."/>
            <person name="Vilella A.J."/>
            <person name="Wen J."/>
            <person name="Xie X."/>
            <person name="Zody M.C."/>
            <person name="Baldwin J."/>
            <person name="Bloom T."/>
            <person name="Chin C.W."/>
            <person name="Heiman D."/>
            <person name="Nicol R."/>
            <person name="Nusbaum C."/>
            <person name="Young S."/>
            <person name="Wilkinson J."/>
            <person name="Worley K.C."/>
            <person name="Kovar C.L."/>
            <person name="Muzny D.M."/>
            <person name="Gibbs R.A."/>
            <person name="Cree A."/>
            <person name="Dihn H.H."/>
            <person name="Fowler G."/>
            <person name="Jhangiani S."/>
            <person name="Joshi V."/>
            <person name="Lee S."/>
            <person name="Lewis L.R."/>
            <person name="Nazareth L.V."/>
            <person name="Okwuonu G."/>
            <person name="Santibanez J."/>
            <person name="Warren W.C."/>
            <person name="Mardis E.R."/>
            <person name="Weinstock G.M."/>
            <person name="Wilson R.K."/>
            <person name="Delehaunty K."/>
            <person name="Dooling D."/>
            <person name="Fronik C."/>
            <person name="Fulton L."/>
            <person name="Fulton B."/>
            <person name="Graves T."/>
            <person name="Minx P."/>
            <person name="Sodergren E."/>
            <person name="Birney E."/>
            <person name="Margulies E.H."/>
            <person name="Herrero J."/>
            <person name="Green E.D."/>
            <person name="Haussler D."/>
            <person name="Siepel A."/>
            <person name="Goldman N."/>
            <person name="Pollard K.S."/>
            <person name="Pedersen J.S."/>
            <person name="Lander E.S."/>
            <person name="Kellis M."/>
        </authorList>
    </citation>
    <scope>NUCLEOTIDE SEQUENCE [LARGE SCALE GENOMIC DNA]</scope>
    <source>
        <strain evidence="10 11">Thorbecke inbred</strain>
    </source>
</reference>
<dbReference type="InterPro" id="IPR009079">
    <property type="entry name" value="4_helix_cytokine-like_core"/>
</dbReference>
<dbReference type="GO" id="GO:0005133">
    <property type="term" value="F:type II interferon receptor binding"/>
    <property type="evidence" value="ECO:0007669"/>
    <property type="project" value="InterPro"/>
</dbReference>
<dbReference type="GO" id="GO:0038096">
    <property type="term" value="P:Fc-gamma receptor signaling pathway involved in phagocytosis"/>
    <property type="evidence" value="ECO:0007669"/>
    <property type="project" value="Ensembl"/>
</dbReference>
<dbReference type="Ensembl" id="ENSOCUT00000053498.1">
    <property type="protein sequence ID" value="ENSOCUP00000039594.1"/>
    <property type="gene ID" value="ENSOCUG00000024937.3"/>
</dbReference>
<reference evidence="10" key="2">
    <citation type="submission" date="2025-08" db="UniProtKB">
        <authorList>
            <consortium name="Ensembl"/>
        </authorList>
    </citation>
    <scope>IDENTIFICATION</scope>
    <source>
        <strain evidence="10">Thorbecke</strain>
    </source>
</reference>
<keyword evidence="4" id="KW-0202">Cytokine</keyword>
<dbReference type="GO" id="GO:0032755">
    <property type="term" value="P:positive regulation of interleukin-6 production"/>
    <property type="evidence" value="ECO:0007669"/>
    <property type="project" value="Ensembl"/>
</dbReference>
<keyword evidence="8" id="KW-0325">Glycoprotein</keyword>
<evidence type="ECO:0000256" key="6">
    <source>
        <dbReference type="ARBA" id="ARBA00022604"/>
    </source>
</evidence>
<dbReference type="GO" id="GO:0032700">
    <property type="term" value="P:negative regulation of interleukin-17 production"/>
    <property type="evidence" value="ECO:0007669"/>
    <property type="project" value="Ensembl"/>
</dbReference>
<comment type="subcellular location">
    <subcellularLocation>
        <location evidence="1">Secreted</location>
    </subcellularLocation>
</comment>
<dbReference type="GO" id="GO:0045348">
    <property type="term" value="P:positive regulation of MHC class II biosynthetic process"/>
    <property type="evidence" value="ECO:0007669"/>
    <property type="project" value="UniProtKB-ARBA"/>
</dbReference>
<dbReference type="PANTHER" id="PTHR11419">
    <property type="entry name" value="INTERFERON GAMMA"/>
    <property type="match status" value="1"/>
</dbReference>
<keyword evidence="7" id="KW-0051">Antiviral defense</keyword>
<dbReference type="GO" id="GO:0032735">
    <property type="term" value="P:positive regulation of interleukin-12 production"/>
    <property type="evidence" value="ECO:0007669"/>
    <property type="project" value="Ensembl"/>
</dbReference>
<dbReference type="Proteomes" id="UP000001811">
    <property type="component" value="Chromosome 4"/>
</dbReference>
<accession>A0A5F9D2J7</accession>
<dbReference type="GO" id="GO:2000309">
    <property type="term" value="P:positive regulation of tumor necrosis factor (ligand) superfamily member 11 production"/>
    <property type="evidence" value="ECO:0007669"/>
    <property type="project" value="Ensembl"/>
</dbReference>
<dbReference type="EMBL" id="AAGW02035078">
    <property type="status" value="NOT_ANNOTATED_CDS"/>
    <property type="molecule type" value="Genomic_DNA"/>
</dbReference>
<dbReference type="GO" id="GO:0002250">
    <property type="term" value="P:adaptive immune response"/>
    <property type="evidence" value="ECO:0007669"/>
    <property type="project" value="TreeGrafter"/>
</dbReference>
<dbReference type="SUPFAM" id="SSF47266">
    <property type="entry name" value="4-helical cytokines"/>
    <property type="match status" value="2"/>
</dbReference>
<feature type="chain" id="PRO_5023839053" description="Interferon gamma" evidence="9">
    <location>
        <begin position="24"/>
        <end position="198"/>
    </location>
</feature>
<keyword evidence="6" id="KW-0341">Growth regulation</keyword>
<dbReference type="GO" id="GO:0060557">
    <property type="term" value="P:positive regulation of vitamin D biosynthetic process"/>
    <property type="evidence" value="ECO:0007669"/>
    <property type="project" value="Ensembl"/>
</dbReference>
<reference evidence="10" key="3">
    <citation type="submission" date="2025-09" db="UniProtKB">
        <authorList>
            <consortium name="Ensembl"/>
        </authorList>
    </citation>
    <scope>IDENTIFICATION</scope>
    <source>
        <strain evidence="10">Thorbecke</strain>
    </source>
</reference>
<feature type="signal peptide" evidence="9">
    <location>
        <begin position="1"/>
        <end position="23"/>
    </location>
</feature>
<sequence>MSYTSYILAFQLCLILGSYGCYCQDTLTRETEHLKAYLKANTSDVANGGPLFLNILRNWKEVNYIFPSGSFSCCLSSEWIIPSFSLAVLSPKESDNKIIQSQIVSFYFKLFDNLKDHEVIKKSMESIKEDIFVKFFNSNLTKMDDFQNLTRISVDDRLVQRKAVSELSNVLNFLSPKSNLKKRKRSQTLFRGRRASKY</sequence>
<name>A0A5F9D2J7_RABIT</name>
<dbReference type="GO" id="GO:0038196">
    <property type="term" value="P:type III interferon-mediated signaling pathway"/>
    <property type="evidence" value="ECO:0007669"/>
    <property type="project" value="Ensembl"/>
</dbReference>
<dbReference type="GO" id="GO:0051607">
    <property type="term" value="P:defense response to virus"/>
    <property type="evidence" value="ECO:0007669"/>
    <property type="project" value="UniProtKB-KW"/>
</dbReference>
<evidence type="ECO:0000256" key="5">
    <source>
        <dbReference type="ARBA" id="ARBA00022525"/>
    </source>
</evidence>
<organism evidence="10 11">
    <name type="scientific">Oryctolagus cuniculus</name>
    <name type="common">Rabbit</name>
    <dbReference type="NCBI Taxonomy" id="9986"/>
    <lineage>
        <taxon>Eukaryota</taxon>
        <taxon>Metazoa</taxon>
        <taxon>Chordata</taxon>
        <taxon>Craniata</taxon>
        <taxon>Vertebrata</taxon>
        <taxon>Euteleostomi</taxon>
        <taxon>Mammalia</taxon>
        <taxon>Eutheria</taxon>
        <taxon>Euarchontoglires</taxon>
        <taxon>Glires</taxon>
        <taxon>Lagomorpha</taxon>
        <taxon>Leporidae</taxon>
        <taxon>Oryctolagus</taxon>
    </lineage>
</organism>
<dbReference type="GO" id="GO:0001774">
    <property type="term" value="P:microglial cell activation"/>
    <property type="evidence" value="ECO:0007669"/>
    <property type="project" value="Ensembl"/>
</dbReference>
<dbReference type="Pfam" id="PF00714">
    <property type="entry name" value="IFN-gamma"/>
    <property type="match status" value="2"/>
</dbReference>
<dbReference type="PANTHER" id="PTHR11419:SF0">
    <property type="entry name" value="INTERFERON GAMMA"/>
    <property type="match status" value="1"/>
</dbReference>
<dbReference type="PIRSF" id="PIRSF001936">
    <property type="entry name" value="IFN-gamma"/>
    <property type="match status" value="1"/>
</dbReference>
<evidence type="ECO:0000256" key="7">
    <source>
        <dbReference type="ARBA" id="ARBA00023118"/>
    </source>
</evidence>